<feature type="compositionally biased region" description="Basic and acidic residues" evidence="8">
    <location>
        <begin position="737"/>
        <end position="750"/>
    </location>
</feature>
<dbReference type="GO" id="GO:0000922">
    <property type="term" value="C:spindle pole"/>
    <property type="evidence" value="ECO:0007669"/>
    <property type="project" value="TreeGrafter"/>
</dbReference>
<evidence type="ECO:0000259" key="9">
    <source>
        <dbReference type="PROSITE" id="PS50011"/>
    </source>
</evidence>
<dbReference type="OrthoDB" id="408964at2759"/>
<evidence type="ECO:0000256" key="3">
    <source>
        <dbReference type="ARBA" id="ARBA00022737"/>
    </source>
</evidence>
<feature type="region of interest" description="Disordered" evidence="8">
    <location>
        <begin position="410"/>
        <end position="450"/>
    </location>
</feature>
<dbReference type="InterPro" id="IPR033701">
    <property type="entry name" value="POLO_box_1"/>
</dbReference>
<evidence type="ECO:0000256" key="7">
    <source>
        <dbReference type="PROSITE-ProRule" id="PRU10141"/>
    </source>
</evidence>
<dbReference type="GO" id="GO:0000776">
    <property type="term" value="C:kinetochore"/>
    <property type="evidence" value="ECO:0007669"/>
    <property type="project" value="TreeGrafter"/>
</dbReference>
<dbReference type="GO" id="GO:0007052">
    <property type="term" value="P:mitotic spindle organization"/>
    <property type="evidence" value="ECO:0007669"/>
    <property type="project" value="TreeGrafter"/>
</dbReference>
<accession>A0A0P1BQN8</accession>
<dbReference type="FunFam" id="1.10.510.10:FF:000571">
    <property type="entry name" value="Maternal embryonic leucine zipper kinase"/>
    <property type="match status" value="1"/>
</dbReference>
<dbReference type="Pfam" id="PF00659">
    <property type="entry name" value="POLO_box"/>
    <property type="match status" value="2"/>
</dbReference>
<keyword evidence="6 7" id="KW-0067">ATP-binding</keyword>
<keyword evidence="2" id="KW-0808">Transferase</keyword>
<dbReference type="GO" id="GO:0005524">
    <property type="term" value="F:ATP binding"/>
    <property type="evidence" value="ECO:0007669"/>
    <property type="project" value="UniProtKB-UniRule"/>
</dbReference>
<keyword evidence="1" id="KW-0723">Serine/threonine-protein kinase</keyword>
<protein>
    <submittedName>
        <fullName evidence="10">Pkinase-domain-containing protein</fullName>
    </submittedName>
</protein>
<dbReference type="InterPro" id="IPR036947">
    <property type="entry name" value="POLO_box_dom_sf"/>
</dbReference>
<dbReference type="PROSITE" id="PS00107">
    <property type="entry name" value="PROTEIN_KINASE_ATP"/>
    <property type="match status" value="1"/>
</dbReference>
<dbReference type="CDD" id="cd13117">
    <property type="entry name" value="POLO_box_2"/>
    <property type="match status" value="1"/>
</dbReference>
<keyword evidence="4 7" id="KW-0547">Nucleotide-binding</keyword>
<evidence type="ECO:0000256" key="4">
    <source>
        <dbReference type="ARBA" id="ARBA00022741"/>
    </source>
</evidence>
<dbReference type="InterPro" id="IPR033695">
    <property type="entry name" value="POLO_box_2"/>
</dbReference>
<dbReference type="CDD" id="cd13118">
    <property type="entry name" value="POLO_box_1"/>
    <property type="match status" value="1"/>
</dbReference>
<keyword evidence="3" id="KW-0677">Repeat</keyword>
<dbReference type="GO" id="GO:0005634">
    <property type="term" value="C:nucleus"/>
    <property type="evidence" value="ECO:0007669"/>
    <property type="project" value="TreeGrafter"/>
</dbReference>
<feature type="region of interest" description="Disordered" evidence="8">
    <location>
        <begin position="1"/>
        <end position="93"/>
    </location>
</feature>
<proteinExistence type="predicted"/>
<feature type="region of interest" description="Disordered" evidence="8">
    <location>
        <begin position="533"/>
        <end position="556"/>
    </location>
</feature>
<feature type="compositionally biased region" description="Basic and acidic residues" evidence="8">
    <location>
        <begin position="434"/>
        <end position="450"/>
    </location>
</feature>
<feature type="compositionally biased region" description="Low complexity" evidence="8">
    <location>
        <begin position="45"/>
        <end position="54"/>
    </location>
</feature>
<dbReference type="InterPro" id="IPR000959">
    <property type="entry name" value="POLO_box_dom"/>
</dbReference>
<feature type="region of interest" description="Disordered" evidence="8">
    <location>
        <begin position="728"/>
        <end position="765"/>
    </location>
</feature>
<sequence length="978" mass="106883">MAATAAWPAPRGGPSRMMPGGFESRHAPGSVREAMQPRTARPEQALRSSRAQAASGGGPAPLEDLPDELADGLSPSKKKKKKAAEKKRTKTQMPDFPEEVMDETGAFWKSGRVLGQGGFARVYDMSDAHGARRAFKGISKLALVESKKNKAKLLAEIMIHRSLDHPNIVRFEEAFEDENNVYFRLELCKNGSMNDILKRRGAYTEPETRFFMIQILAGVQYMHINSVIHRDLKLGNIFLDEGMNVKIGDFGLAALLKYRGERKKTMCGTPNYIAPEIIEDPHSEGHSFEVDVWSVGVILYTLLVGKPPFQTNDVNGIYDNIRTSNYQIPNDARISQEACDLITLILARNPADRPSLIQIMNHPWFQVGAVPIGVPQSTAMGIPSDIILPRTVAESRQNFERLKAAARFRDDADDPVDEDADMVDENGQASVRRTAREERREQERVEEERDKLNRRINQAVQPGSPIASLLKAGRQPLVRVGGAGASTNAGVRTGVSSLAKQLSQLNVKAQHGHGTAAPNGDKISASTRARTVDKENAGPGSGMPPPQLPRARQGHDGEALDVDERRLLGQKARLVASMTAAAGSAVSAASAESANRRARAGDIDRAYEQHLQAAQQPGKKLSSYEATVKNLGDALRCLDDDLPFEAVDSAGDPIEVSLYEDHADPQGLKRPILRHAFVLCWLDNMDRFGLGYGLSDGSLGAYFRDGSSMVYNNNRTYCDFNYPVRTRPTSSASNAADEGRAGPRELRRESLQLPEQPARDTTQSDSVRTRWRIMAHFESEIHERLLGMDHPLLHPDVEAESGMPFVHKWDRATNAVVFRLSNGIIQFNFFDHIKVFLSNEGSVVSAIDVVRADGGPSMRSWLLSDLIAIAHNDRSAREAEDEERVQNEGVEPILARTKPADRRLARTLIRKLKYMHGILAPKAAPSARTSKPPVAGTQSAGVAGASAASGAIRTNALTRTASTASVASSATSSHITGA</sequence>
<evidence type="ECO:0000256" key="6">
    <source>
        <dbReference type="ARBA" id="ARBA00022840"/>
    </source>
</evidence>
<keyword evidence="11" id="KW-1185">Reference proteome</keyword>
<reference evidence="10 11" key="1">
    <citation type="submission" date="2014-09" db="EMBL/GenBank/DDBJ databases">
        <authorList>
            <person name="Magalhaes I.L.F."/>
            <person name="Oliveira U."/>
            <person name="Santos F.R."/>
            <person name="Vidigal T.H.D.A."/>
            <person name="Brescovit A.D."/>
            <person name="Santos A.J."/>
        </authorList>
    </citation>
    <scope>NUCLEOTIDE SEQUENCE [LARGE SCALE GENOMIC DNA]</scope>
</reference>
<feature type="compositionally biased region" description="Acidic residues" evidence="8">
    <location>
        <begin position="411"/>
        <end position="424"/>
    </location>
</feature>
<dbReference type="SMART" id="SM00220">
    <property type="entry name" value="S_TKc"/>
    <property type="match status" value="1"/>
</dbReference>
<evidence type="ECO:0000256" key="8">
    <source>
        <dbReference type="SAM" id="MobiDB-lite"/>
    </source>
</evidence>
<dbReference type="CDD" id="cd14099">
    <property type="entry name" value="STKc_PLK"/>
    <property type="match status" value="1"/>
</dbReference>
<evidence type="ECO:0000313" key="10">
    <source>
        <dbReference type="EMBL" id="CEH19167.1"/>
    </source>
</evidence>
<dbReference type="EMBL" id="CCYA01000277">
    <property type="protein sequence ID" value="CEH19167.1"/>
    <property type="molecule type" value="Genomic_DNA"/>
</dbReference>
<dbReference type="SUPFAM" id="SSF56112">
    <property type="entry name" value="Protein kinase-like (PK-like)"/>
    <property type="match status" value="1"/>
</dbReference>
<dbReference type="AlphaFoldDB" id="A0A0P1BQN8"/>
<dbReference type="PANTHER" id="PTHR24345">
    <property type="entry name" value="SERINE/THREONINE-PROTEIN KINASE PLK"/>
    <property type="match status" value="1"/>
</dbReference>
<feature type="binding site" evidence="7">
    <location>
        <position position="136"/>
    </location>
    <ligand>
        <name>ATP</name>
        <dbReference type="ChEBI" id="CHEBI:30616"/>
    </ligand>
</feature>
<feature type="compositionally biased region" description="Basic residues" evidence="8">
    <location>
        <begin position="76"/>
        <end position="90"/>
    </location>
</feature>
<name>A0A0P1BQN8_9BASI</name>
<dbReference type="Gene3D" id="3.30.1120.30">
    <property type="entry name" value="POLO box domain"/>
    <property type="match status" value="2"/>
</dbReference>
<dbReference type="InterPro" id="IPR011009">
    <property type="entry name" value="Kinase-like_dom_sf"/>
</dbReference>
<dbReference type="InterPro" id="IPR008271">
    <property type="entry name" value="Ser/Thr_kinase_AS"/>
</dbReference>
<dbReference type="GO" id="GO:0004674">
    <property type="term" value="F:protein serine/threonine kinase activity"/>
    <property type="evidence" value="ECO:0007669"/>
    <property type="project" value="UniProtKB-KW"/>
</dbReference>
<dbReference type="InterPro" id="IPR000719">
    <property type="entry name" value="Prot_kinase_dom"/>
</dbReference>
<feature type="region of interest" description="Disordered" evidence="8">
    <location>
        <begin position="958"/>
        <end position="978"/>
    </location>
</feature>
<organism evidence="10 11">
    <name type="scientific">Ceraceosorus bombacis</name>
    <dbReference type="NCBI Taxonomy" id="401625"/>
    <lineage>
        <taxon>Eukaryota</taxon>
        <taxon>Fungi</taxon>
        <taxon>Dikarya</taxon>
        <taxon>Basidiomycota</taxon>
        <taxon>Ustilaginomycotina</taxon>
        <taxon>Exobasidiomycetes</taxon>
        <taxon>Ceraceosorales</taxon>
        <taxon>Ceraceosoraceae</taxon>
        <taxon>Ceraceosorus</taxon>
    </lineage>
</organism>
<evidence type="ECO:0000256" key="5">
    <source>
        <dbReference type="ARBA" id="ARBA00022777"/>
    </source>
</evidence>
<dbReference type="GO" id="GO:0005816">
    <property type="term" value="C:spindle pole body"/>
    <property type="evidence" value="ECO:0007669"/>
    <property type="project" value="TreeGrafter"/>
</dbReference>
<dbReference type="InterPro" id="IPR017441">
    <property type="entry name" value="Protein_kinase_ATP_BS"/>
</dbReference>
<dbReference type="STRING" id="401625.A0A0P1BQN8"/>
<evidence type="ECO:0000313" key="11">
    <source>
        <dbReference type="Proteomes" id="UP000054845"/>
    </source>
</evidence>
<dbReference type="PANTHER" id="PTHR24345:SF0">
    <property type="entry name" value="CELL CYCLE SERINE_THREONINE-PROTEIN KINASE CDC5_MSD2"/>
    <property type="match status" value="1"/>
</dbReference>
<dbReference type="PROSITE" id="PS50011">
    <property type="entry name" value="PROTEIN_KINASE_DOM"/>
    <property type="match status" value="1"/>
</dbReference>
<dbReference type="Pfam" id="PF00069">
    <property type="entry name" value="Pkinase"/>
    <property type="match status" value="1"/>
</dbReference>
<dbReference type="GO" id="GO:0005737">
    <property type="term" value="C:cytoplasm"/>
    <property type="evidence" value="ECO:0007669"/>
    <property type="project" value="TreeGrafter"/>
</dbReference>
<dbReference type="SUPFAM" id="SSF82615">
    <property type="entry name" value="Polo-box domain"/>
    <property type="match status" value="2"/>
</dbReference>
<dbReference type="PROSITE" id="PS00108">
    <property type="entry name" value="PROTEIN_KINASE_ST"/>
    <property type="match status" value="1"/>
</dbReference>
<feature type="domain" description="Protein kinase" evidence="9">
    <location>
        <begin position="108"/>
        <end position="365"/>
    </location>
</feature>
<evidence type="ECO:0000256" key="2">
    <source>
        <dbReference type="ARBA" id="ARBA00022679"/>
    </source>
</evidence>
<dbReference type="Gene3D" id="1.10.510.10">
    <property type="entry name" value="Transferase(Phosphotransferase) domain 1"/>
    <property type="match status" value="1"/>
</dbReference>
<dbReference type="Proteomes" id="UP000054845">
    <property type="component" value="Unassembled WGS sequence"/>
</dbReference>
<feature type="compositionally biased region" description="Low complexity" evidence="8">
    <location>
        <begin position="8"/>
        <end position="21"/>
    </location>
</feature>
<keyword evidence="5 10" id="KW-0418">Kinase</keyword>
<evidence type="ECO:0000256" key="1">
    <source>
        <dbReference type="ARBA" id="ARBA00022527"/>
    </source>
</evidence>